<dbReference type="PANTHER" id="PTHR30329">
    <property type="entry name" value="STATOR ELEMENT OF FLAGELLAR MOTOR COMPLEX"/>
    <property type="match status" value="1"/>
</dbReference>
<dbReference type="InterPro" id="IPR036737">
    <property type="entry name" value="OmpA-like_sf"/>
</dbReference>
<evidence type="ECO:0000313" key="7">
    <source>
        <dbReference type="EMBL" id="MBP0615576.1"/>
    </source>
</evidence>
<name>A0ABS4BHB9_9HYPH</name>
<keyword evidence="2 4" id="KW-0472">Membrane</keyword>
<keyword evidence="5" id="KW-0732">Signal</keyword>
<dbReference type="RefSeq" id="WP_209593988.1">
    <property type="nucleotide sequence ID" value="NZ_JAGJCF010000004.1"/>
</dbReference>
<dbReference type="Pfam" id="PF00691">
    <property type="entry name" value="OmpA"/>
    <property type="match status" value="1"/>
</dbReference>
<gene>
    <name evidence="7" type="ORF">J6595_08290</name>
</gene>
<protein>
    <submittedName>
        <fullName evidence="7">OmpA family protein</fullName>
    </submittedName>
</protein>
<evidence type="ECO:0000256" key="2">
    <source>
        <dbReference type="ARBA" id="ARBA00023136"/>
    </source>
</evidence>
<dbReference type="PRINTS" id="PR01021">
    <property type="entry name" value="OMPADOMAIN"/>
</dbReference>
<feature type="domain" description="OmpA-like" evidence="6">
    <location>
        <begin position="194"/>
        <end position="311"/>
    </location>
</feature>
<evidence type="ECO:0000313" key="8">
    <source>
        <dbReference type="Proteomes" id="UP000678276"/>
    </source>
</evidence>
<feature type="chain" id="PRO_5046425144" evidence="5">
    <location>
        <begin position="23"/>
        <end position="311"/>
    </location>
</feature>
<dbReference type="PANTHER" id="PTHR30329:SF21">
    <property type="entry name" value="LIPOPROTEIN YIAD-RELATED"/>
    <property type="match status" value="1"/>
</dbReference>
<proteinExistence type="predicted"/>
<reference evidence="7 8" key="1">
    <citation type="submission" date="2021-04" db="EMBL/GenBank/DDBJ databases">
        <title>Whole genome sequence of Jiella sp. KSK16Y-1.</title>
        <authorList>
            <person name="Tuo L."/>
        </authorList>
    </citation>
    <scope>NUCLEOTIDE SEQUENCE [LARGE SCALE GENOMIC DNA]</scope>
    <source>
        <strain evidence="7 8">KSK16Y-1</strain>
    </source>
</reference>
<evidence type="ECO:0000256" key="1">
    <source>
        <dbReference type="ARBA" id="ARBA00004442"/>
    </source>
</evidence>
<sequence length="311" mass="33655">MSFKMIMIAAVFIVFETWTAAAQEGTVVRPFADSEQVNRPFAVDFDVLNYFTLLEGKAAESAEIEGQVRSALYAWPKGKAAIEIRRSFERALDEAGFEILVNAEIPQFSNAEKALNALQEKNRLGERGFGYAAQQVTVFPGHYLSAKRSRDGQETVFALTISRNQPRYLMEEATSAAMAEGSVEVSAEALVGEIEEAGKAVLCGVQFDTGSAVIRPSSAGSLQTIADVLNTREGGFYIVGHTDDTGGFEMNMKLSEERAAAIVKALVEDHGIDAGRLRSGGVGPLVPLASNGNDAGRQLNRRVELVEQLQE</sequence>
<evidence type="ECO:0000256" key="4">
    <source>
        <dbReference type="PROSITE-ProRule" id="PRU00473"/>
    </source>
</evidence>
<keyword evidence="3" id="KW-0998">Cell outer membrane</keyword>
<dbReference type="CDD" id="cd07185">
    <property type="entry name" value="OmpA_C-like"/>
    <property type="match status" value="1"/>
</dbReference>
<accession>A0ABS4BHB9</accession>
<evidence type="ECO:0000256" key="5">
    <source>
        <dbReference type="SAM" id="SignalP"/>
    </source>
</evidence>
<dbReference type="EMBL" id="JAGJCF010000004">
    <property type="protein sequence ID" value="MBP0615576.1"/>
    <property type="molecule type" value="Genomic_DNA"/>
</dbReference>
<comment type="caution">
    <text evidence="7">The sequence shown here is derived from an EMBL/GenBank/DDBJ whole genome shotgun (WGS) entry which is preliminary data.</text>
</comment>
<evidence type="ECO:0000259" key="6">
    <source>
        <dbReference type="PROSITE" id="PS51123"/>
    </source>
</evidence>
<keyword evidence="8" id="KW-1185">Reference proteome</keyword>
<dbReference type="InterPro" id="IPR050330">
    <property type="entry name" value="Bact_OuterMem_StrucFunc"/>
</dbReference>
<comment type="subcellular location">
    <subcellularLocation>
        <location evidence="1">Cell outer membrane</location>
    </subcellularLocation>
</comment>
<dbReference type="SUPFAM" id="SSF103088">
    <property type="entry name" value="OmpA-like"/>
    <property type="match status" value="1"/>
</dbReference>
<feature type="signal peptide" evidence="5">
    <location>
        <begin position="1"/>
        <end position="22"/>
    </location>
</feature>
<dbReference type="PROSITE" id="PS51123">
    <property type="entry name" value="OMPA_2"/>
    <property type="match status" value="1"/>
</dbReference>
<organism evidence="7 8">
    <name type="scientific">Jiella mangrovi</name>
    <dbReference type="NCBI Taxonomy" id="2821407"/>
    <lineage>
        <taxon>Bacteria</taxon>
        <taxon>Pseudomonadati</taxon>
        <taxon>Pseudomonadota</taxon>
        <taxon>Alphaproteobacteria</taxon>
        <taxon>Hyphomicrobiales</taxon>
        <taxon>Aurantimonadaceae</taxon>
        <taxon>Jiella</taxon>
    </lineage>
</organism>
<dbReference type="InterPro" id="IPR006665">
    <property type="entry name" value="OmpA-like"/>
</dbReference>
<dbReference type="Gene3D" id="3.30.1330.60">
    <property type="entry name" value="OmpA-like domain"/>
    <property type="match status" value="1"/>
</dbReference>
<dbReference type="InterPro" id="IPR006664">
    <property type="entry name" value="OMP_bac"/>
</dbReference>
<dbReference type="Proteomes" id="UP000678276">
    <property type="component" value="Unassembled WGS sequence"/>
</dbReference>
<evidence type="ECO:0000256" key="3">
    <source>
        <dbReference type="ARBA" id="ARBA00023237"/>
    </source>
</evidence>